<keyword evidence="2" id="KW-1185">Reference proteome</keyword>
<organism evidence="1 2">
    <name type="scientific">Tagetes erecta</name>
    <name type="common">African marigold</name>
    <dbReference type="NCBI Taxonomy" id="13708"/>
    <lineage>
        <taxon>Eukaryota</taxon>
        <taxon>Viridiplantae</taxon>
        <taxon>Streptophyta</taxon>
        <taxon>Embryophyta</taxon>
        <taxon>Tracheophyta</taxon>
        <taxon>Spermatophyta</taxon>
        <taxon>Magnoliopsida</taxon>
        <taxon>eudicotyledons</taxon>
        <taxon>Gunneridae</taxon>
        <taxon>Pentapetalae</taxon>
        <taxon>asterids</taxon>
        <taxon>campanulids</taxon>
        <taxon>Asterales</taxon>
        <taxon>Asteraceae</taxon>
        <taxon>Asteroideae</taxon>
        <taxon>Heliantheae alliance</taxon>
        <taxon>Tageteae</taxon>
        <taxon>Tagetes</taxon>
    </lineage>
</organism>
<name>A0AAD8KW30_TARER</name>
<accession>A0AAD8KW30</accession>
<evidence type="ECO:0000313" key="2">
    <source>
        <dbReference type="Proteomes" id="UP001229421"/>
    </source>
</evidence>
<protein>
    <submittedName>
        <fullName evidence="1">Uncharacterized protein</fullName>
    </submittedName>
</protein>
<reference evidence="1" key="1">
    <citation type="journal article" date="2023" name="bioRxiv">
        <title>Improved chromosome-level genome assembly for marigold (Tagetes erecta).</title>
        <authorList>
            <person name="Jiang F."/>
            <person name="Yuan L."/>
            <person name="Wang S."/>
            <person name="Wang H."/>
            <person name="Xu D."/>
            <person name="Wang A."/>
            <person name="Fan W."/>
        </authorList>
    </citation>
    <scope>NUCLEOTIDE SEQUENCE</scope>
    <source>
        <strain evidence="1">WSJ</strain>
        <tissue evidence="1">Leaf</tissue>
    </source>
</reference>
<comment type="caution">
    <text evidence="1">The sequence shown here is derived from an EMBL/GenBank/DDBJ whole genome shotgun (WGS) entry which is preliminary data.</text>
</comment>
<gene>
    <name evidence="1" type="ORF">QVD17_17457</name>
</gene>
<dbReference type="AlphaFoldDB" id="A0AAD8KW30"/>
<dbReference type="EMBL" id="JAUHHV010000004">
    <property type="protein sequence ID" value="KAK1428618.1"/>
    <property type="molecule type" value="Genomic_DNA"/>
</dbReference>
<sequence length="111" mass="12306">MHAHFSPFTSLPTLDQRFLSAISSSAPFIFIAAKMISLTSITGEYEGSEKARKMLSCKSCNKKYDMSCLKAWAHDRVILSISNTPESTLENAILFKVLAISYSELAQLNNP</sequence>
<proteinExistence type="predicted"/>
<dbReference type="Proteomes" id="UP001229421">
    <property type="component" value="Unassembled WGS sequence"/>
</dbReference>
<evidence type="ECO:0000313" key="1">
    <source>
        <dbReference type="EMBL" id="KAK1428618.1"/>
    </source>
</evidence>